<comment type="caution">
    <text evidence="1">The sequence shown here is derived from an EMBL/GenBank/DDBJ whole genome shotgun (WGS) entry which is preliminary data.</text>
</comment>
<name>A0ABN7X9H9_GIGMA</name>
<gene>
    <name evidence="1" type="ORF">GMARGA_LOCUS39515</name>
</gene>
<evidence type="ECO:0000313" key="2">
    <source>
        <dbReference type="Proteomes" id="UP000789901"/>
    </source>
</evidence>
<accession>A0ABN7X9H9</accession>
<protein>
    <submittedName>
        <fullName evidence="1">23026_t:CDS:1</fullName>
    </submittedName>
</protein>
<reference evidence="1 2" key="1">
    <citation type="submission" date="2021-06" db="EMBL/GenBank/DDBJ databases">
        <authorList>
            <person name="Kallberg Y."/>
            <person name="Tangrot J."/>
            <person name="Rosling A."/>
        </authorList>
    </citation>
    <scope>NUCLEOTIDE SEQUENCE [LARGE SCALE GENOMIC DNA]</scope>
    <source>
        <strain evidence="1 2">120-4 pot B 10/14</strain>
    </source>
</reference>
<feature type="non-terminal residue" evidence="1">
    <location>
        <position position="51"/>
    </location>
</feature>
<proteinExistence type="predicted"/>
<sequence>VRKEGNYKDLIKILEEYKDKYEDILDYIKEEYKNIYKKEEWDLQLAEGSAS</sequence>
<dbReference type="Proteomes" id="UP000789901">
    <property type="component" value="Unassembled WGS sequence"/>
</dbReference>
<organism evidence="1 2">
    <name type="scientific">Gigaspora margarita</name>
    <dbReference type="NCBI Taxonomy" id="4874"/>
    <lineage>
        <taxon>Eukaryota</taxon>
        <taxon>Fungi</taxon>
        <taxon>Fungi incertae sedis</taxon>
        <taxon>Mucoromycota</taxon>
        <taxon>Glomeromycotina</taxon>
        <taxon>Glomeromycetes</taxon>
        <taxon>Diversisporales</taxon>
        <taxon>Gigasporaceae</taxon>
        <taxon>Gigaspora</taxon>
    </lineage>
</organism>
<keyword evidence="2" id="KW-1185">Reference proteome</keyword>
<evidence type="ECO:0000313" key="1">
    <source>
        <dbReference type="EMBL" id="CAG8849086.1"/>
    </source>
</evidence>
<dbReference type="EMBL" id="CAJVQB010094754">
    <property type="protein sequence ID" value="CAG8849086.1"/>
    <property type="molecule type" value="Genomic_DNA"/>
</dbReference>
<feature type="non-terminal residue" evidence="1">
    <location>
        <position position="1"/>
    </location>
</feature>